<feature type="compositionally biased region" description="Basic and acidic residues" evidence="1">
    <location>
        <begin position="231"/>
        <end position="240"/>
    </location>
</feature>
<accession>A0A3R6AJD8</accession>
<gene>
    <name evidence="3" type="ORF">DW927_00045</name>
    <name evidence="4" type="ORF">DWZ31_18685</name>
    <name evidence="2" type="ORF">GMD50_00035</name>
</gene>
<evidence type="ECO:0000313" key="7">
    <source>
        <dbReference type="Proteomes" id="UP000478483"/>
    </source>
</evidence>
<name>A0A3R6AJD8_9FIRM</name>
<dbReference type="AlphaFoldDB" id="A0A3R6AJD8"/>
<evidence type="ECO:0000313" key="3">
    <source>
        <dbReference type="EMBL" id="RHA70098.1"/>
    </source>
</evidence>
<reference evidence="5 6" key="1">
    <citation type="submission" date="2018-08" db="EMBL/GenBank/DDBJ databases">
        <title>A genome reference for cultivated species of the human gut microbiota.</title>
        <authorList>
            <person name="Zou Y."/>
            <person name="Xue W."/>
            <person name="Luo G."/>
        </authorList>
    </citation>
    <scope>NUCLEOTIDE SEQUENCE [LARGE SCALE GENOMIC DNA]</scope>
    <source>
        <strain evidence="4 5">AF31-21AC</strain>
        <strain evidence="3 6">AM43-11</strain>
    </source>
</reference>
<evidence type="ECO:0000313" key="4">
    <source>
        <dbReference type="EMBL" id="RHN02485.1"/>
    </source>
</evidence>
<comment type="caution">
    <text evidence="3">The sequence shown here is derived from an EMBL/GenBank/DDBJ whole genome shotgun (WGS) entry which is preliminary data.</text>
</comment>
<protein>
    <submittedName>
        <fullName evidence="3">Uncharacterized protein</fullName>
    </submittedName>
</protein>
<dbReference type="Proteomes" id="UP000478483">
    <property type="component" value="Unassembled WGS sequence"/>
</dbReference>
<dbReference type="EMBL" id="QRQN01000038">
    <property type="protein sequence ID" value="RHN02485.1"/>
    <property type="molecule type" value="Genomic_DNA"/>
</dbReference>
<dbReference type="RefSeq" id="WP_118411981.1">
    <property type="nucleotide sequence ID" value="NZ_CP097279.1"/>
</dbReference>
<feature type="region of interest" description="Disordered" evidence="1">
    <location>
        <begin position="219"/>
        <end position="240"/>
    </location>
</feature>
<evidence type="ECO:0000313" key="6">
    <source>
        <dbReference type="Proteomes" id="UP000284465"/>
    </source>
</evidence>
<evidence type="ECO:0000256" key="1">
    <source>
        <dbReference type="SAM" id="MobiDB-lite"/>
    </source>
</evidence>
<proteinExistence type="predicted"/>
<evidence type="ECO:0000313" key="2">
    <source>
        <dbReference type="EMBL" id="MTR83463.1"/>
    </source>
</evidence>
<reference evidence="2 7" key="2">
    <citation type="journal article" date="2019" name="Nat. Med.">
        <title>A library of human gut bacterial isolates paired with longitudinal multiomics data enables mechanistic microbiome research.</title>
        <authorList>
            <person name="Poyet M."/>
            <person name="Groussin M."/>
            <person name="Gibbons S.M."/>
            <person name="Avila-Pacheco J."/>
            <person name="Jiang X."/>
            <person name="Kearney S.M."/>
            <person name="Perrotta A.R."/>
            <person name="Berdy B."/>
            <person name="Zhao S."/>
            <person name="Lieberman T.D."/>
            <person name="Swanson P.K."/>
            <person name="Smith M."/>
            <person name="Roesemann S."/>
            <person name="Alexander J.E."/>
            <person name="Rich S.A."/>
            <person name="Livny J."/>
            <person name="Vlamakis H."/>
            <person name="Clish C."/>
            <person name="Bullock K."/>
            <person name="Deik A."/>
            <person name="Scott J."/>
            <person name="Pierce K.A."/>
            <person name="Xavier R.J."/>
            <person name="Alm E.J."/>
        </authorList>
    </citation>
    <scope>NUCLEOTIDE SEQUENCE [LARGE SCALE GENOMIC DNA]</scope>
    <source>
        <strain evidence="2 7">BIOML-A1</strain>
    </source>
</reference>
<sequence>MDWAEYLTHFTYLVEGLKDYRDELSKKHSDIDQKICDILHYIELCETDDNEAADLVELLRVCRENRRDIKDELQRIEYFQNNLGTNANAAKAKQALKCIKGLETRKYKPRKYEELFENCVLKDRRLQREDIYETVYNSQNTKQRYSIEPTFNDKGGEETMVQERNYTPFDGKENDWVSFAKQQAEFYRNAGQYITNLQIDIKEIEAEIEDIMGVSEHSEVTKMQPVENEQEEKMHVVEYS</sequence>
<dbReference type="Proteomes" id="UP000283586">
    <property type="component" value="Unassembled WGS sequence"/>
</dbReference>
<dbReference type="Proteomes" id="UP000284465">
    <property type="component" value="Unassembled WGS sequence"/>
</dbReference>
<dbReference type="EMBL" id="WNAJ01000001">
    <property type="protein sequence ID" value="MTR83463.1"/>
    <property type="molecule type" value="Genomic_DNA"/>
</dbReference>
<dbReference type="EMBL" id="QSFP01000001">
    <property type="protein sequence ID" value="RHA70098.1"/>
    <property type="molecule type" value="Genomic_DNA"/>
</dbReference>
<evidence type="ECO:0000313" key="5">
    <source>
        <dbReference type="Proteomes" id="UP000283586"/>
    </source>
</evidence>
<organism evidence="3 6">
    <name type="scientific">Roseburia intestinalis</name>
    <dbReference type="NCBI Taxonomy" id="166486"/>
    <lineage>
        <taxon>Bacteria</taxon>
        <taxon>Bacillati</taxon>
        <taxon>Bacillota</taxon>
        <taxon>Clostridia</taxon>
        <taxon>Lachnospirales</taxon>
        <taxon>Lachnospiraceae</taxon>
        <taxon>Roseburia</taxon>
    </lineage>
</organism>